<protein>
    <submittedName>
        <fullName evidence="1">Uncharacterized protein</fullName>
    </submittedName>
</protein>
<dbReference type="RefSeq" id="XP_073559684.1">
    <property type="nucleotide sequence ID" value="XM_073701591.1"/>
</dbReference>
<dbReference type="Proteomes" id="UP001642720">
    <property type="component" value="Unassembled WGS sequence"/>
</dbReference>
<evidence type="ECO:0000313" key="2">
    <source>
        <dbReference type="Proteomes" id="UP001642720"/>
    </source>
</evidence>
<evidence type="ECO:0000313" key="1">
    <source>
        <dbReference type="EMBL" id="TFB03483.1"/>
    </source>
</evidence>
<dbReference type="EMBL" id="PPTA01000005">
    <property type="protein sequence ID" value="TFB03483.1"/>
    <property type="molecule type" value="Genomic_DNA"/>
</dbReference>
<organism evidence="1 2">
    <name type="scientific">Trichoderma ghanense</name>
    <dbReference type="NCBI Taxonomy" id="65468"/>
    <lineage>
        <taxon>Eukaryota</taxon>
        <taxon>Fungi</taxon>
        <taxon>Dikarya</taxon>
        <taxon>Ascomycota</taxon>
        <taxon>Pezizomycotina</taxon>
        <taxon>Sordariomycetes</taxon>
        <taxon>Hypocreomycetidae</taxon>
        <taxon>Hypocreales</taxon>
        <taxon>Hypocreaceae</taxon>
        <taxon>Trichoderma</taxon>
    </lineage>
</organism>
<keyword evidence="2" id="KW-1185">Reference proteome</keyword>
<reference evidence="1 2" key="1">
    <citation type="submission" date="2018-01" db="EMBL/GenBank/DDBJ databases">
        <title>Genome characterization of the sugarcane-associated fungus Trichoderma ghanense CCMA-1212 and their application in lignocelulose bioconversion.</title>
        <authorList>
            <person name="Steindorff A.S."/>
            <person name="Mendes T.D."/>
            <person name="Vilela E.S.D."/>
            <person name="Rodrigues D.S."/>
            <person name="Formighieri E.F."/>
            <person name="Melo I.S."/>
            <person name="Favaro L.C.L."/>
        </authorList>
    </citation>
    <scope>NUCLEOTIDE SEQUENCE [LARGE SCALE GENOMIC DNA]</scope>
    <source>
        <strain evidence="1 2">CCMA-1212</strain>
    </source>
</reference>
<gene>
    <name evidence="1" type="ORF">CCMA1212_004281</name>
</gene>
<sequence>MCEVIRTKYSCRHNTIEYRSRCLNEGNRCEKKIENRTSEDKCPKCNPDSRHKKIVDLYATYGNELARLTELARGQDCQTMVMQLERIRKGLAEERIRALKELQEKIGGEAVARRRAEEEAAEETGW</sequence>
<dbReference type="GeneID" id="300576041"/>
<proteinExistence type="predicted"/>
<name>A0ABY2H5F6_9HYPO</name>
<accession>A0ABY2H5F6</accession>
<comment type="caution">
    <text evidence="1">The sequence shown here is derived from an EMBL/GenBank/DDBJ whole genome shotgun (WGS) entry which is preliminary data.</text>
</comment>